<feature type="domain" description="Oxidoreductase molybdopterin-binding" evidence="3">
    <location>
        <begin position="283"/>
        <end position="413"/>
    </location>
</feature>
<organism evidence="4 5">
    <name type="scientific">Pseudonocardia petroleophila</name>
    <dbReference type="NCBI Taxonomy" id="37331"/>
    <lineage>
        <taxon>Bacteria</taxon>
        <taxon>Bacillati</taxon>
        <taxon>Actinomycetota</taxon>
        <taxon>Actinomycetes</taxon>
        <taxon>Pseudonocardiales</taxon>
        <taxon>Pseudonocardiaceae</taxon>
        <taxon>Pseudonocardia</taxon>
    </lineage>
</organism>
<feature type="transmembrane region" description="Helical" evidence="2">
    <location>
        <begin position="79"/>
        <end position="100"/>
    </location>
</feature>
<dbReference type="InterPro" id="IPR036374">
    <property type="entry name" value="OxRdtase_Mopterin-bd_sf"/>
</dbReference>
<dbReference type="Proteomes" id="UP000515728">
    <property type="component" value="Chromosome"/>
</dbReference>
<keyword evidence="5" id="KW-1185">Reference proteome</keyword>
<name>A0A7G7MIW3_9PSEU</name>
<dbReference type="SUPFAM" id="SSF56524">
    <property type="entry name" value="Oxidoreductase molybdopterin-binding domain"/>
    <property type="match status" value="1"/>
</dbReference>
<sequence length="414" mass="44231">MTHGPGRWRSPLRGPWFTAVLGLVLLVAMPVLFLTGLLSYAAYNPDLPGNDLTPGRGLLGFYLFDWPTRPVWLYRLNQGVHVTLGIATVPVVLAKLWSVLPKLFVWPPARSLAQALDRASLFLLVGSVIFELATGIMNIQYWYAFPGSFYALHLYGAWVFIAALAAHVALRLPLMIRALRSHSRRAELRTGTARTRPEPPDLHDLVAPDPGPATISRRGALGLVGAGSGVLLALTAGQSLGGPLRHTALLAPRGQVLGDGPNDFQINKTAASAGITAAATGPAWRLELRGPGAPVLLDRAELLALPQHDAQLPIACVEGWSTTDQSWTGVRLADLADLAGAGDAAMVRVESVEQGGAFAAASLRRNQILDPASLLALRVNGVDLSPDHGFPARVIVPANPGVHNTKWVTRLSFR</sequence>
<reference evidence="4 5" key="1">
    <citation type="submission" date="2020-08" db="EMBL/GenBank/DDBJ databases">
        <authorList>
            <person name="Mo P."/>
        </authorList>
    </citation>
    <scope>NUCLEOTIDE SEQUENCE [LARGE SCALE GENOMIC DNA]</scope>
    <source>
        <strain evidence="4 5">CGMCC 4.1532</strain>
    </source>
</reference>
<evidence type="ECO:0000256" key="1">
    <source>
        <dbReference type="SAM" id="MobiDB-lite"/>
    </source>
</evidence>
<feature type="region of interest" description="Disordered" evidence="1">
    <location>
        <begin position="187"/>
        <end position="208"/>
    </location>
</feature>
<keyword evidence="2" id="KW-1133">Transmembrane helix</keyword>
<evidence type="ECO:0000313" key="5">
    <source>
        <dbReference type="Proteomes" id="UP000515728"/>
    </source>
</evidence>
<feature type="compositionally biased region" description="Basic and acidic residues" evidence="1">
    <location>
        <begin position="195"/>
        <end position="206"/>
    </location>
</feature>
<evidence type="ECO:0000313" key="4">
    <source>
        <dbReference type="EMBL" id="QNG52724.1"/>
    </source>
</evidence>
<dbReference type="RefSeq" id="WP_185719553.1">
    <property type="nucleotide sequence ID" value="NZ_BAAAWI010000001.1"/>
</dbReference>
<dbReference type="KEGG" id="ppel:H6H00_01220"/>
<dbReference type="Gene3D" id="3.90.420.10">
    <property type="entry name" value="Oxidoreductase, molybdopterin-binding domain"/>
    <property type="match status" value="1"/>
</dbReference>
<dbReference type="PANTHER" id="PTHR43032">
    <property type="entry name" value="PROTEIN-METHIONINE-SULFOXIDE REDUCTASE"/>
    <property type="match status" value="1"/>
</dbReference>
<protein>
    <submittedName>
        <fullName evidence="4">Molybdopterin-dependent oxidoreductase</fullName>
    </submittedName>
</protein>
<keyword evidence="2" id="KW-0472">Membrane</keyword>
<dbReference type="GO" id="GO:0016491">
    <property type="term" value="F:oxidoreductase activity"/>
    <property type="evidence" value="ECO:0007669"/>
    <property type="project" value="InterPro"/>
</dbReference>
<evidence type="ECO:0000256" key="2">
    <source>
        <dbReference type="SAM" id="Phobius"/>
    </source>
</evidence>
<accession>A0A7G7MIW3</accession>
<feature type="transmembrane region" description="Helical" evidence="2">
    <location>
        <begin position="155"/>
        <end position="174"/>
    </location>
</feature>
<feature type="transmembrane region" description="Helical" evidence="2">
    <location>
        <begin position="16"/>
        <end position="43"/>
    </location>
</feature>
<evidence type="ECO:0000259" key="3">
    <source>
        <dbReference type="Pfam" id="PF00174"/>
    </source>
</evidence>
<dbReference type="PANTHER" id="PTHR43032:SF2">
    <property type="entry name" value="BLL0505 PROTEIN"/>
    <property type="match status" value="1"/>
</dbReference>
<gene>
    <name evidence="4" type="ORF">H6H00_01220</name>
</gene>
<proteinExistence type="predicted"/>
<dbReference type="PRINTS" id="PR00407">
    <property type="entry name" value="EUMOPTERIN"/>
</dbReference>
<keyword evidence="2" id="KW-0812">Transmembrane</keyword>
<dbReference type="InterPro" id="IPR000572">
    <property type="entry name" value="OxRdtase_Mopterin-bd_dom"/>
</dbReference>
<dbReference type="InterPro" id="IPR008335">
    <property type="entry name" value="Mopterin_OxRdtase_euk"/>
</dbReference>
<dbReference type="AlphaFoldDB" id="A0A7G7MIW3"/>
<dbReference type="Pfam" id="PF00174">
    <property type="entry name" value="Oxidored_molyb"/>
    <property type="match status" value="1"/>
</dbReference>
<feature type="transmembrane region" description="Helical" evidence="2">
    <location>
        <begin position="121"/>
        <end position="143"/>
    </location>
</feature>
<dbReference type="EMBL" id="CP060131">
    <property type="protein sequence ID" value="QNG52724.1"/>
    <property type="molecule type" value="Genomic_DNA"/>
</dbReference>